<dbReference type="SUPFAM" id="SSF52540">
    <property type="entry name" value="P-loop containing nucleoside triphosphate hydrolases"/>
    <property type="match status" value="1"/>
</dbReference>
<evidence type="ECO:0000256" key="1">
    <source>
        <dbReference type="ARBA" id="ARBA00022679"/>
    </source>
</evidence>
<keyword evidence="4" id="KW-0067">ATP-binding</keyword>
<dbReference type="GO" id="GO:0051731">
    <property type="term" value="F:polynucleotide 5'-hydroxyl-kinase activity"/>
    <property type="evidence" value="ECO:0007669"/>
    <property type="project" value="InterPro"/>
</dbReference>
<organism evidence="6 7">
    <name type="scientific">Microvirga aerilata</name>
    <dbReference type="NCBI Taxonomy" id="670292"/>
    <lineage>
        <taxon>Bacteria</taxon>
        <taxon>Pseudomonadati</taxon>
        <taxon>Pseudomonadota</taxon>
        <taxon>Alphaproteobacteria</taxon>
        <taxon>Hyphomicrobiales</taxon>
        <taxon>Methylobacteriaceae</taxon>
        <taxon>Microvirga</taxon>
    </lineage>
</organism>
<gene>
    <name evidence="6" type="ORF">JKG68_09375</name>
</gene>
<dbReference type="Proteomes" id="UP000605848">
    <property type="component" value="Unassembled WGS sequence"/>
</dbReference>
<protein>
    <recommendedName>
        <fullName evidence="5">Clp1 P-loop domain-containing protein</fullName>
    </recommendedName>
</protein>
<evidence type="ECO:0000259" key="5">
    <source>
        <dbReference type="Pfam" id="PF16575"/>
    </source>
</evidence>
<dbReference type="EMBL" id="JAEQMY010000010">
    <property type="protein sequence ID" value="MBL0404175.1"/>
    <property type="molecule type" value="Genomic_DNA"/>
</dbReference>
<dbReference type="AlphaFoldDB" id="A0A937D1I8"/>
<dbReference type="InterPro" id="IPR032319">
    <property type="entry name" value="CLP1_P"/>
</dbReference>
<comment type="caution">
    <text evidence="6">The sequence shown here is derived from an EMBL/GenBank/DDBJ whole genome shotgun (WGS) entry which is preliminary data.</text>
</comment>
<dbReference type="RefSeq" id="WP_202058572.1">
    <property type="nucleotide sequence ID" value="NZ_JAEQMY010000010.1"/>
</dbReference>
<evidence type="ECO:0000313" key="7">
    <source>
        <dbReference type="Proteomes" id="UP000605848"/>
    </source>
</evidence>
<keyword evidence="2" id="KW-0547">Nucleotide-binding</keyword>
<keyword evidence="1" id="KW-0808">Transferase</keyword>
<dbReference type="InterPro" id="IPR027417">
    <property type="entry name" value="P-loop_NTPase"/>
</dbReference>
<evidence type="ECO:0000313" key="6">
    <source>
        <dbReference type="EMBL" id="MBL0404175.1"/>
    </source>
</evidence>
<reference evidence="6" key="1">
    <citation type="submission" date="2021-01" db="EMBL/GenBank/DDBJ databases">
        <title>Microvirga sp.</title>
        <authorList>
            <person name="Kim M.K."/>
        </authorList>
    </citation>
    <scope>NUCLEOTIDE SEQUENCE</scope>
    <source>
        <strain evidence="6">5420S-16</strain>
    </source>
</reference>
<keyword evidence="3" id="KW-0418">Kinase</keyword>
<evidence type="ECO:0000256" key="2">
    <source>
        <dbReference type="ARBA" id="ARBA00022741"/>
    </source>
</evidence>
<dbReference type="Pfam" id="PF16575">
    <property type="entry name" value="CLP1_P"/>
    <property type="match status" value="1"/>
</dbReference>
<sequence>MADPLPHAPPEWAEAAEHICRHAPARVLVIGARDAGKSTFCRFLADAAPQLGRSAALLDTDVGQKTIGPPASVTLQDRHGMRLAFVGTTDPVLGWRRLVEGTHRLAHEADADLLVVNTSGLLGGPGRSLKAAKIDAVRPDLLIALGDDPAVRSVLVDHPHYLALRLPLSPEARRKTYGERRGARREAFRAYFAQGSVLTIDGEMLARPEPDAALSPGLLVGLAGRDGKDLGLGLLTGCGDGPKLAVLSPVAEAEICRITQGFLCLDRTFSEAKPQGTSGCGMG</sequence>
<dbReference type="GO" id="GO:0006396">
    <property type="term" value="P:RNA processing"/>
    <property type="evidence" value="ECO:0007669"/>
    <property type="project" value="InterPro"/>
</dbReference>
<proteinExistence type="predicted"/>
<dbReference type="InterPro" id="IPR045116">
    <property type="entry name" value="Clp1/Grc3"/>
</dbReference>
<keyword evidence="7" id="KW-1185">Reference proteome</keyword>
<evidence type="ECO:0000256" key="4">
    <source>
        <dbReference type="ARBA" id="ARBA00022840"/>
    </source>
</evidence>
<dbReference type="PANTHER" id="PTHR12755:SF3">
    <property type="entry name" value="POLYNUCLEOTIDE 5'-HYDROXYL-KINASE NOL9"/>
    <property type="match status" value="1"/>
</dbReference>
<evidence type="ECO:0000256" key="3">
    <source>
        <dbReference type="ARBA" id="ARBA00022777"/>
    </source>
</evidence>
<dbReference type="Gene3D" id="3.40.50.300">
    <property type="entry name" value="P-loop containing nucleotide triphosphate hydrolases"/>
    <property type="match status" value="1"/>
</dbReference>
<feature type="domain" description="Clp1 P-loop" evidence="5">
    <location>
        <begin position="31"/>
        <end position="193"/>
    </location>
</feature>
<dbReference type="PANTHER" id="PTHR12755">
    <property type="entry name" value="CLEAVAGE/POLYADENYLATION FACTOR IA SUBUNIT CLP1P"/>
    <property type="match status" value="1"/>
</dbReference>
<accession>A0A937D1I8</accession>
<name>A0A937D1I8_9HYPH</name>
<dbReference type="GO" id="GO:0005524">
    <property type="term" value="F:ATP binding"/>
    <property type="evidence" value="ECO:0007669"/>
    <property type="project" value="UniProtKB-KW"/>
</dbReference>